<dbReference type="SUPFAM" id="SSF103506">
    <property type="entry name" value="Mitochondrial carrier"/>
    <property type="match status" value="1"/>
</dbReference>
<comment type="subcellular location">
    <subcellularLocation>
        <location evidence="1">Membrane</location>
        <topology evidence="1">Multi-pass membrane protein</topology>
    </subcellularLocation>
</comment>
<dbReference type="InterPro" id="IPR023395">
    <property type="entry name" value="MCP_dom_sf"/>
</dbReference>
<dbReference type="Gene3D" id="1.50.40.10">
    <property type="entry name" value="Mitochondrial carrier domain"/>
    <property type="match status" value="2"/>
</dbReference>
<keyword evidence="5" id="KW-0677">Repeat</keyword>
<gene>
    <name evidence="12" type="ORF">NKR19_g1761</name>
</gene>
<evidence type="ECO:0000313" key="13">
    <source>
        <dbReference type="Proteomes" id="UP001174691"/>
    </source>
</evidence>
<keyword evidence="8 9" id="KW-0472">Membrane</keyword>
<organism evidence="12 13">
    <name type="scientific">Coniochaeta hoffmannii</name>
    <dbReference type="NCBI Taxonomy" id="91930"/>
    <lineage>
        <taxon>Eukaryota</taxon>
        <taxon>Fungi</taxon>
        <taxon>Dikarya</taxon>
        <taxon>Ascomycota</taxon>
        <taxon>Pezizomycotina</taxon>
        <taxon>Sordariomycetes</taxon>
        <taxon>Sordariomycetidae</taxon>
        <taxon>Coniochaetales</taxon>
        <taxon>Coniochaetaceae</taxon>
        <taxon>Coniochaeta</taxon>
    </lineage>
</organism>
<dbReference type="EMBL" id="JANBVN010000017">
    <property type="protein sequence ID" value="KAJ9161922.1"/>
    <property type="molecule type" value="Genomic_DNA"/>
</dbReference>
<keyword evidence="6" id="KW-0999">Mitochondrion inner membrane</keyword>
<feature type="repeat" description="Solcar" evidence="9">
    <location>
        <begin position="4"/>
        <end position="88"/>
    </location>
</feature>
<dbReference type="Proteomes" id="UP001174691">
    <property type="component" value="Unassembled WGS sequence"/>
</dbReference>
<keyword evidence="13" id="KW-1185">Reference proteome</keyword>
<keyword evidence="3 10" id="KW-0813">Transport</keyword>
<evidence type="ECO:0000256" key="2">
    <source>
        <dbReference type="ARBA" id="ARBA00006375"/>
    </source>
</evidence>
<evidence type="ECO:0000256" key="4">
    <source>
        <dbReference type="ARBA" id="ARBA00022692"/>
    </source>
</evidence>
<dbReference type="GO" id="GO:0016020">
    <property type="term" value="C:membrane"/>
    <property type="evidence" value="ECO:0007669"/>
    <property type="project" value="UniProtKB-SubCell"/>
</dbReference>
<keyword evidence="6" id="KW-0496">Mitochondrion</keyword>
<dbReference type="AlphaFoldDB" id="A0AA38SHS5"/>
<accession>A0AA38SHS5</accession>
<protein>
    <recommendedName>
        <fullName evidence="14">Mitochondrial carrier</fullName>
    </recommendedName>
</protein>
<evidence type="ECO:0000256" key="7">
    <source>
        <dbReference type="ARBA" id="ARBA00022989"/>
    </source>
</evidence>
<evidence type="ECO:0000256" key="8">
    <source>
        <dbReference type="ARBA" id="ARBA00023136"/>
    </source>
</evidence>
<evidence type="ECO:0000256" key="9">
    <source>
        <dbReference type="PROSITE-ProRule" id="PRU00282"/>
    </source>
</evidence>
<comment type="similarity">
    <text evidence="2 10">Belongs to the mitochondrial carrier (TC 2.A.29) family.</text>
</comment>
<keyword evidence="4 9" id="KW-0812">Transmembrane</keyword>
<reference evidence="12" key="1">
    <citation type="submission" date="2022-07" db="EMBL/GenBank/DDBJ databases">
        <title>Fungi with potential for degradation of polypropylene.</title>
        <authorList>
            <person name="Gostincar C."/>
        </authorList>
    </citation>
    <scope>NUCLEOTIDE SEQUENCE</scope>
    <source>
        <strain evidence="12">EXF-13287</strain>
    </source>
</reference>
<feature type="repeat" description="Solcar" evidence="9">
    <location>
        <begin position="98"/>
        <end position="194"/>
    </location>
</feature>
<evidence type="ECO:0000256" key="5">
    <source>
        <dbReference type="ARBA" id="ARBA00022737"/>
    </source>
</evidence>
<comment type="caution">
    <text evidence="12">The sequence shown here is derived from an EMBL/GenBank/DDBJ whole genome shotgun (WGS) entry which is preliminary data.</text>
</comment>
<evidence type="ECO:0000256" key="6">
    <source>
        <dbReference type="ARBA" id="ARBA00022792"/>
    </source>
</evidence>
<evidence type="ECO:0000256" key="10">
    <source>
        <dbReference type="RuleBase" id="RU000488"/>
    </source>
</evidence>
<evidence type="ECO:0000256" key="1">
    <source>
        <dbReference type="ARBA" id="ARBA00004141"/>
    </source>
</evidence>
<keyword evidence="7 11" id="KW-1133">Transmembrane helix</keyword>
<dbReference type="PROSITE" id="PS50920">
    <property type="entry name" value="SOLCAR"/>
    <property type="match status" value="3"/>
</dbReference>
<evidence type="ECO:0000256" key="11">
    <source>
        <dbReference type="SAM" id="Phobius"/>
    </source>
</evidence>
<dbReference type="Pfam" id="PF00153">
    <property type="entry name" value="Mito_carr"/>
    <property type="match status" value="3"/>
</dbReference>
<sequence>MSDNSNKEILIAGAVAAFTIDLLVYPLDTIKTRLQSQDFVKTYASSAGAKQAPATLFRGLYQGVGSVIIATLPASGAFFTTYEATKQLYTSLLPSGVPQPFIHSAASGTAELASCLILTPAEVIKSNAQMLRHSSAGGSSKHAGSTSLEAWRMLSRSGGGGALRRLWSGYTALAARNLPFTAMQFPMFEFLRGKLWAWRGAARKGGDGTGGRDGEEVQEKVQGTLAGTRSTGSVLFETGLVNGLSAGSSGAVAAVITTPSDVVKTRMMVVQKQEGREHGRRTRAGGLEVAKQVLQERGVKGLFRGGALRAVWTFVGSGLYLGTYEVCKVWLRGDKDVGEDDDDL</sequence>
<evidence type="ECO:0008006" key="14">
    <source>
        <dbReference type="Google" id="ProtNLM"/>
    </source>
</evidence>
<dbReference type="PANTHER" id="PTHR45667">
    <property type="entry name" value="S-ADENOSYLMETHIONINE MITOCHONDRIAL CARRIER PROTEIN"/>
    <property type="match status" value="1"/>
</dbReference>
<name>A0AA38SHS5_9PEZI</name>
<evidence type="ECO:0000256" key="3">
    <source>
        <dbReference type="ARBA" id="ARBA00022448"/>
    </source>
</evidence>
<evidence type="ECO:0000313" key="12">
    <source>
        <dbReference type="EMBL" id="KAJ9161922.1"/>
    </source>
</evidence>
<proteinExistence type="inferred from homology"/>
<dbReference type="InterPro" id="IPR018108">
    <property type="entry name" value="MCP_transmembrane"/>
</dbReference>
<feature type="transmembrane region" description="Helical" evidence="11">
    <location>
        <begin position="9"/>
        <end position="27"/>
    </location>
</feature>
<feature type="repeat" description="Solcar" evidence="9">
    <location>
        <begin position="237"/>
        <end position="330"/>
    </location>
</feature>